<proteinExistence type="inferred from homology"/>
<evidence type="ECO:0000256" key="2">
    <source>
        <dbReference type="ARBA" id="ARBA00022734"/>
    </source>
</evidence>
<dbReference type="Gene3D" id="2.100.10.30">
    <property type="entry name" value="Jacalin-like lectin domain"/>
    <property type="match status" value="1"/>
</dbReference>
<dbReference type="PANTHER" id="PTHR47293">
    <property type="entry name" value="JACALIN-RELATED LECTIN 3"/>
    <property type="match status" value="1"/>
</dbReference>
<dbReference type="CDD" id="cd09612">
    <property type="entry name" value="Jacalin"/>
    <property type="match status" value="1"/>
</dbReference>
<dbReference type="InterPro" id="IPR001229">
    <property type="entry name" value="Jacalin-like_lectin_dom"/>
</dbReference>
<dbReference type="PROSITE" id="PS51752">
    <property type="entry name" value="JACALIN_LECTIN"/>
    <property type="match status" value="1"/>
</dbReference>
<dbReference type="SMART" id="SM00915">
    <property type="entry name" value="Jacalin"/>
    <property type="match status" value="1"/>
</dbReference>
<evidence type="ECO:0000259" key="4">
    <source>
        <dbReference type="PROSITE" id="PS51752"/>
    </source>
</evidence>
<reference evidence="5 6" key="1">
    <citation type="submission" date="2016-09" db="EMBL/GenBank/DDBJ databases">
        <title>The draft genome of Dichanthelium oligosanthes: A C3 panicoid grass species.</title>
        <authorList>
            <person name="Studer A.J."/>
            <person name="Schnable J.C."/>
            <person name="Brutnell T.P."/>
        </authorList>
    </citation>
    <scope>NUCLEOTIDE SEQUENCE [LARGE SCALE GENOMIC DNA]</scope>
    <source>
        <strain evidence="6">cv. Kellogg 1175</strain>
        <tissue evidence="5">Leaf</tissue>
    </source>
</reference>
<dbReference type="EMBL" id="LWDX02031558">
    <property type="protein sequence ID" value="OEL27825.1"/>
    <property type="molecule type" value="Genomic_DNA"/>
</dbReference>
<accession>A0A1E5VRR5</accession>
<protein>
    <submittedName>
        <fullName evidence="5">Jacalin-related lectin 19</fullName>
    </submittedName>
</protein>
<organism evidence="5 6">
    <name type="scientific">Dichanthelium oligosanthes</name>
    <dbReference type="NCBI Taxonomy" id="888268"/>
    <lineage>
        <taxon>Eukaryota</taxon>
        <taxon>Viridiplantae</taxon>
        <taxon>Streptophyta</taxon>
        <taxon>Embryophyta</taxon>
        <taxon>Tracheophyta</taxon>
        <taxon>Spermatophyta</taxon>
        <taxon>Magnoliopsida</taxon>
        <taxon>Liliopsida</taxon>
        <taxon>Poales</taxon>
        <taxon>Poaceae</taxon>
        <taxon>PACMAD clade</taxon>
        <taxon>Panicoideae</taxon>
        <taxon>Panicodae</taxon>
        <taxon>Paniceae</taxon>
        <taxon>Dichantheliinae</taxon>
        <taxon>Dichanthelium</taxon>
    </lineage>
</organism>
<dbReference type="OrthoDB" id="1901752at2759"/>
<evidence type="ECO:0000256" key="3">
    <source>
        <dbReference type="SAM" id="MobiDB-lite"/>
    </source>
</evidence>
<dbReference type="SUPFAM" id="SSF51101">
    <property type="entry name" value="Mannose-binding lectins"/>
    <property type="match status" value="1"/>
</dbReference>
<sequence>MVVSKKLMKVGPWGGAGGHPWDDGGHSGIRSITVSYDRSIDSISVEYDRDGLTVPGERHGGAGGTGNHTTQARTTSIKLSFPDEYLTTVSGHYSPIAHGGSPVIRSLAFRTNREAYGPFGVAEGTPFTFPVDGGVIVGFCGRSGWQLDAVGLYVAPLRPERMSDRVQQLGLSAYRAVWQRIGRPQQRHEPVEQLNGNAQIIHKT</sequence>
<gene>
    <name evidence="5" type="ORF">BAE44_0011158</name>
</gene>
<feature type="region of interest" description="Disordered" evidence="3">
    <location>
        <begin position="51"/>
        <end position="71"/>
    </location>
</feature>
<dbReference type="Proteomes" id="UP000095767">
    <property type="component" value="Unassembled WGS sequence"/>
</dbReference>
<keyword evidence="6" id="KW-1185">Reference proteome</keyword>
<dbReference type="AlphaFoldDB" id="A0A1E5VRR5"/>
<feature type="compositionally biased region" description="Basic and acidic residues" evidence="3">
    <location>
        <begin position="51"/>
        <end position="60"/>
    </location>
</feature>
<comment type="similarity">
    <text evidence="1">Belongs to the jacalin lectin family.</text>
</comment>
<evidence type="ECO:0000313" key="6">
    <source>
        <dbReference type="Proteomes" id="UP000095767"/>
    </source>
</evidence>
<evidence type="ECO:0000313" key="5">
    <source>
        <dbReference type="EMBL" id="OEL27825.1"/>
    </source>
</evidence>
<dbReference type="Pfam" id="PF01419">
    <property type="entry name" value="Jacalin"/>
    <property type="match status" value="1"/>
</dbReference>
<feature type="domain" description="Jacalin-type lectin" evidence="4">
    <location>
        <begin position="7"/>
        <end position="156"/>
    </location>
</feature>
<dbReference type="InterPro" id="IPR036404">
    <property type="entry name" value="Jacalin-like_lectin_dom_sf"/>
</dbReference>
<name>A0A1E5VRR5_9POAL</name>
<dbReference type="InterPro" id="IPR033734">
    <property type="entry name" value="Jacalin-like_lectin_dom_plant"/>
</dbReference>
<evidence type="ECO:0000256" key="1">
    <source>
        <dbReference type="ARBA" id="ARBA00006568"/>
    </source>
</evidence>
<comment type="caution">
    <text evidence="5">The sequence shown here is derived from an EMBL/GenBank/DDBJ whole genome shotgun (WGS) entry which is preliminary data.</text>
</comment>
<keyword evidence="2 5" id="KW-0430">Lectin</keyword>
<dbReference type="STRING" id="888268.A0A1E5VRR5"/>
<dbReference type="FunFam" id="2.100.10.30:FF:000001">
    <property type="entry name" value="Jacalin-related lectin 33"/>
    <property type="match status" value="1"/>
</dbReference>
<dbReference type="PANTHER" id="PTHR47293:SF15">
    <property type="entry name" value="JACALIN-RELATED LECTIN 19"/>
    <property type="match status" value="1"/>
</dbReference>
<dbReference type="GO" id="GO:0030246">
    <property type="term" value="F:carbohydrate binding"/>
    <property type="evidence" value="ECO:0007669"/>
    <property type="project" value="UniProtKB-KW"/>
</dbReference>